<dbReference type="AlphaFoldDB" id="A0A1J3END7"/>
<dbReference type="EMBL" id="GEVK01019262">
    <property type="protein sequence ID" value="JAU33570.1"/>
    <property type="molecule type" value="Transcribed_RNA"/>
</dbReference>
<evidence type="ECO:0000313" key="7">
    <source>
        <dbReference type="EMBL" id="JAU33570.1"/>
    </source>
</evidence>
<evidence type="ECO:0000256" key="1">
    <source>
        <dbReference type="ARBA" id="ARBA00004141"/>
    </source>
</evidence>
<evidence type="ECO:0000256" key="3">
    <source>
        <dbReference type="ARBA" id="ARBA00022692"/>
    </source>
</evidence>
<evidence type="ECO:0000256" key="4">
    <source>
        <dbReference type="ARBA" id="ARBA00022989"/>
    </source>
</evidence>
<dbReference type="InterPro" id="IPR007749">
    <property type="entry name" value="DUF677"/>
</dbReference>
<protein>
    <submittedName>
        <fullName evidence="7">UPF0496 protein</fullName>
    </submittedName>
</protein>
<dbReference type="PANTHER" id="PTHR31113">
    <property type="entry name" value="UPF0496 PROTEIN 3-RELATED"/>
    <property type="match status" value="1"/>
</dbReference>
<comment type="subcellular location">
    <subcellularLocation>
        <location evidence="1">Membrane</location>
        <topology evidence="1">Multi-pass membrane protein</topology>
    </subcellularLocation>
</comment>
<accession>A0A1J3END7</accession>
<evidence type="ECO:0000256" key="6">
    <source>
        <dbReference type="SAM" id="Phobius"/>
    </source>
</evidence>
<comment type="similarity">
    <text evidence="2">Belongs to the UPF0496 family.</text>
</comment>
<keyword evidence="3 6" id="KW-0812">Transmembrane</keyword>
<dbReference type="Pfam" id="PF05055">
    <property type="entry name" value="DUF677"/>
    <property type="match status" value="1"/>
</dbReference>
<organism evidence="7">
    <name type="scientific">Noccaea caerulescens</name>
    <name type="common">Alpine penny-cress</name>
    <name type="synonym">Thlaspi caerulescens</name>
    <dbReference type="NCBI Taxonomy" id="107243"/>
    <lineage>
        <taxon>Eukaryota</taxon>
        <taxon>Viridiplantae</taxon>
        <taxon>Streptophyta</taxon>
        <taxon>Embryophyta</taxon>
        <taxon>Tracheophyta</taxon>
        <taxon>Spermatophyta</taxon>
        <taxon>Magnoliopsida</taxon>
        <taxon>eudicotyledons</taxon>
        <taxon>Gunneridae</taxon>
        <taxon>Pentapetalae</taxon>
        <taxon>rosids</taxon>
        <taxon>malvids</taxon>
        <taxon>Brassicales</taxon>
        <taxon>Brassicaceae</taxon>
        <taxon>Coluteocarpeae</taxon>
        <taxon>Noccaea</taxon>
    </lineage>
</organism>
<sequence>MASSLAVQAATQYLSLDLMMEACTFLSGLNHDIVDIIIEINKDVGNNKELGYLVSSLVDLYLKSTMATLNLFNTVENLVERAKNSQHIIRNAVKQFEAESEDTDVGGSKKNKYAKTLEELNKFEATGDPLGEEFLADYKSVVDQQIKLLEDLCEQKLNLDKKLKNAKRLKKISYLALGAAATVLAALAMISPIGPQVGQTAKAHLARLTQPRAARRVSREMLKKYENAVKTYKGLLTSAEKSTKVNKEATETINSQVKNLTGKISSILEQVNFAVEREEEEEATRLAMQEIMTNVEGFTKKIEQVGKHAATLSKSIFSGRVRLLVHLNN</sequence>
<reference evidence="7" key="1">
    <citation type="submission" date="2016-07" db="EMBL/GenBank/DDBJ databases">
        <title>De novo transcriptome assembly of four accessions of the metal hyperaccumulator plant Noccaea caerulescens.</title>
        <authorList>
            <person name="Blande D."/>
            <person name="Halimaa P."/>
            <person name="Tervahauta A.I."/>
            <person name="Aarts M.G."/>
            <person name="Karenlampi S.O."/>
        </authorList>
    </citation>
    <scope>NUCLEOTIDE SEQUENCE</scope>
</reference>
<gene>
    <name evidence="7" type="ORF">LC_TR11223_c0_g1_i1_g.39417</name>
</gene>
<keyword evidence="5 6" id="KW-0472">Membrane</keyword>
<name>A0A1J3END7_NOCCA</name>
<keyword evidence="4 6" id="KW-1133">Transmembrane helix</keyword>
<dbReference type="GO" id="GO:0016020">
    <property type="term" value="C:membrane"/>
    <property type="evidence" value="ECO:0007669"/>
    <property type="project" value="UniProtKB-SubCell"/>
</dbReference>
<feature type="transmembrane region" description="Helical" evidence="6">
    <location>
        <begin position="172"/>
        <end position="190"/>
    </location>
</feature>
<proteinExistence type="inferred from homology"/>
<evidence type="ECO:0000256" key="2">
    <source>
        <dbReference type="ARBA" id="ARBA00009074"/>
    </source>
</evidence>
<evidence type="ECO:0000256" key="5">
    <source>
        <dbReference type="ARBA" id="ARBA00023136"/>
    </source>
</evidence>
<dbReference type="PANTHER" id="PTHR31113:SF13">
    <property type="entry name" value="(RAPE) HYPOTHETICAL PROTEIN"/>
    <property type="match status" value="1"/>
</dbReference>